<dbReference type="SUPFAM" id="SSF50494">
    <property type="entry name" value="Trypsin-like serine proteases"/>
    <property type="match status" value="1"/>
</dbReference>
<proteinExistence type="predicted"/>
<protein>
    <recommendedName>
        <fullName evidence="6">Peptidase S1 domain-containing protein</fullName>
    </recommendedName>
</protein>
<evidence type="ECO:0000259" key="6">
    <source>
        <dbReference type="PROSITE" id="PS50240"/>
    </source>
</evidence>
<dbReference type="InterPro" id="IPR043504">
    <property type="entry name" value="Peptidase_S1_PA_chymotrypsin"/>
</dbReference>
<dbReference type="FunFam" id="2.40.10.10:FF:000003">
    <property type="entry name" value="Transmembrane serine protease 3"/>
    <property type="match status" value="1"/>
</dbReference>
<feature type="domain" description="Peptidase S1" evidence="6">
    <location>
        <begin position="111"/>
        <end position="359"/>
    </location>
</feature>
<feature type="signal peptide" evidence="5">
    <location>
        <begin position="1"/>
        <end position="20"/>
    </location>
</feature>
<evidence type="ECO:0000313" key="7">
    <source>
        <dbReference type="EnsemblMetazoa" id="CLYHEMP022612.1"/>
    </source>
</evidence>
<keyword evidence="8" id="KW-1185">Reference proteome</keyword>
<evidence type="ECO:0000256" key="5">
    <source>
        <dbReference type="SAM" id="SignalP"/>
    </source>
</evidence>
<dbReference type="PROSITE" id="PS00134">
    <property type="entry name" value="TRYPSIN_HIS"/>
    <property type="match status" value="1"/>
</dbReference>
<keyword evidence="3" id="KW-0720">Serine protease</keyword>
<accession>A0A7M5XJ89</accession>
<organism evidence="7 8">
    <name type="scientific">Clytia hemisphaerica</name>
    <dbReference type="NCBI Taxonomy" id="252671"/>
    <lineage>
        <taxon>Eukaryota</taxon>
        <taxon>Metazoa</taxon>
        <taxon>Cnidaria</taxon>
        <taxon>Hydrozoa</taxon>
        <taxon>Hydroidolina</taxon>
        <taxon>Leptothecata</taxon>
        <taxon>Obeliida</taxon>
        <taxon>Clytiidae</taxon>
        <taxon>Clytia</taxon>
    </lineage>
</organism>
<dbReference type="InterPro" id="IPR001314">
    <property type="entry name" value="Peptidase_S1A"/>
</dbReference>
<reference evidence="7" key="1">
    <citation type="submission" date="2021-01" db="UniProtKB">
        <authorList>
            <consortium name="EnsemblMetazoa"/>
        </authorList>
    </citation>
    <scope>IDENTIFICATION</scope>
</reference>
<dbReference type="SMART" id="SM00020">
    <property type="entry name" value="Tryp_SPc"/>
    <property type="match status" value="1"/>
</dbReference>
<dbReference type="PANTHER" id="PTHR24252">
    <property type="entry name" value="ACROSIN-RELATED"/>
    <property type="match status" value="1"/>
</dbReference>
<keyword evidence="5" id="KW-0732">Signal</keyword>
<dbReference type="Pfam" id="PF00089">
    <property type="entry name" value="Trypsin"/>
    <property type="match status" value="1"/>
</dbReference>
<dbReference type="GO" id="GO:0004252">
    <property type="term" value="F:serine-type endopeptidase activity"/>
    <property type="evidence" value="ECO:0007669"/>
    <property type="project" value="InterPro"/>
</dbReference>
<evidence type="ECO:0000256" key="4">
    <source>
        <dbReference type="ARBA" id="ARBA00023157"/>
    </source>
</evidence>
<feature type="chain" id="PRO_5029783146" description="Peptidase S1 domain-containing protein" evidence="5">
    <location>
        <begin position="21"/>
        <end position="368"/>
    </location>
</feature>
<dbReference type="Proteomes" id="UP000594262">
    <property type="component" value="Unplaced"/>
</dbReference>
<evidence type="ECO:0000256" key="1">
    <source>
        <dbReference type="ARBA" id="ARBA00022670"/>
    </source>
</evidence>
<evidence type="ECO:0000256" key="3">
    <source>
        <dbReference type="ARBA" id="ARBA00022825"/>
    </source>
</evidence>
<dbReference type="CDD" id="cd00190">
    <property type="entry name" value="Tryp_SPc"/>
    <property type="match status" value="1"/>
</dbReference>
<keyword evidence="4" id="KW-1015">Disulfide bond</keyword>
<dbReference type="PROSITE" id="PS50240">
    <property type="entry name" value="TRYPSIN_DOM"/>
    <property type="match status" value="1"/>
</dbReference>
<name>A0A7M5XJ89_9CNID</name>
<keyword evidence="1" id="KW-0645">Protease</keyword>
<dbReference type="Gene3D" id="2.40.10.10">
    <property type="entry name" value="Trypsin-like serine proteases"/>
    <property type="match status" value="1"/>
</dbReference>
<dbReference type="InterPro" id="IPR018114">
    <property type="entry name" value="TRYPSIN_HIS"/>
</dbReference>
<sequence>MFWQNLISLVLFSAITFSHALYTGKKNWRKSPFTNINEAHRDICTEVASFTPNFCSSSAAQQYCNWLCDERKNKDYLTCGRKLVKPKQKVYSRFAENLRRIMDVNARYRRVVGGVGSQEGEWPWQVSLRINGTQWCGGSILSSRFIMTAAHCFDEYITSMKPEDWHVYAGDHELRTKDLFEQQVKVKRVFFHDEYFLYLHQHRKGSWVTADNDIAIMELAQPIDLQHEHRGQVCLPDNKQPTRDGQYCHVIGWGHTSYKGKQPDHLMHAVVMTIPNKICNLEMAYNGTVKEKYLLCAGYKEGGIDACNYDSGGAMVCHTNGRWYAQGIVSSGFECATPNAYGLYTRVSQDKEWIIETLLKSAAPKPIY</sequence>
<dbReference type="PANTHER" id="PTHR24252:SF7">
    <property type="entry name" value="HYALIN"/>
    <property type="match status" value="1"/>
</dbReference>
<keyword evidence="2" id="KW-0378">Hydrolase</keyword>
<dbReference type="AlphaFoldDB" id="A0A7M5XJ89"/>
<dbReference type="EnsemblMetazoa" id="CLYHEMT022612.1">
    <property type="protein sequence ID" value="CLYHEMP022612.1"/>
    <property type="gene ID" value="CLYHEMG022612"/>
</dbReference>
<evidence type="ECO:0000256" key="2">
    <source>
        <dbReference type="ARBA" id="ARBA00022801"/>
    </source>
</evidence>
<dbReference type="GO" id="GO:0006508">
    <property type="term" value="P:proteolysis"/>
    <property type="evidence" value="ECO:0007669"/>
    <property type="project" value="UniProtKB-KW"/>
</dbReference>
<dbReference type="PRINTS" id="PR00722">
    <property type="entry name" value="CHYMOTRYPSIN"/>
</dbReference>
<evidence type="ECO:0000313" key="8">
    <source>
        <dbReference type="Proteomes" id="UP000594262"/>
    </source>
</evidence>
<dbReference type="InterPro" id="IPR001254">
    <property type="entry name" value="Trypsin_dom"/>
</dbReference>
<dbReference type="OrthoDB" id="414661at2759"/>
<dbReference type="InterPro" id="IPR009003">
    <property type="entry name" value="Peptidase_S1_PA"/>
</dbReference>